<dbReference type="Proteomes" id="UP001204439">
    <property type="component" value="Unassembled WGS sequence"/>
</dbReference>
<accession>A0ABU4JFE2</accession>
<organism evidence="1 2">
    <name type="scientific">Epilithonimonas ginsengisoli</name>
    <dbReference type="NCBI Taxonomy" id="1245592"/>
    <lineage>
        <taxon>Bacteria</taxon>
        <taxon>Pseudomonadati</taxon>
        <taxon>Bacteroidota</taxon>
        <taxon>Flavobacteriia</taxon>
        <taxon>Flavobacteriales</taxon>
        <taxon>Weeksellaceae</taxon>
        <taxon>Chryseobacterium group</taxon>
        <taxon>Epilithonimonas</taxon>
    </lineage>
</organism>
<evidence type="ECO:0000313" key="1">
    <source>
        <dbReference type="EMBL" id="MDW8548395.1"/>
    </source>
</evidence>
<gene>
    <name evidence="1" type="ORF">NG800_005705</name>
</gene>
<name>A0ABU4JFE2_9FLAO</name>
<protein>
    <submittedName>
        <fullName evidence="1">Uncharacterized protein</fullName>
    </submittedName>
</protein>
<sequence length="77" mass="8771">MKAYPVEYWIETDASGNIQKRKSEKNGNYQVVLILKYGSNGESGWKGANVGKYDRVDVTMAFDQGYAIVMGERFRKL</sequence>
<comment type="caution">
    <text evidence="1">The sequence shown here is derived from an EMBL/GenBank/DDBJ whole genome shotgun (WGS) entry which is preliminary data.</text>
</comment>
<dbReference type="RefSeq" id="WP_063970022.1">
    <property type="nucleotide sequence ID" value="NZ_JAMXLT020000007.1"/>
</dbReference>
<reference evidence="1 2" key="1">
    <citation type="submission" date="2023-11" db="EMBL/GenBank/DDBJ databases">
        <title>First isolation, identification, and characterization of non-pathogenic Epilithonimonas ginsengisoli isolated from diseased farmed rainbow trout (Oncorhynchus mykiss) in Chile.</title>
        <authorList>
            <person name="Miranda C.D."/>
            <person name="Irgang R."/>
            <person name="Concha C."/>
            <person name="Rojas R."/>
            <person name="Avendano R."/>
        </authorList>
    </citation>
    <scope>NUCLEOTIDE SEQUENCE [LARGE SCALE GENOMIC DNA]</scope>
    <source>
        <strain evidence="1 2">FP99</strain>
    </source>
</reference>
<dbReference type="EMBL" id="JAMXLT020000007">
    <property type="protein sequence ID" value="MDW8548395.1"/>
    <property type="molecule type" value="Genomic_DNA"/>
</dbReference>
<proteinExistence type="predicted"/>
<keyword evidence="2" id="KW-1185">Reference proteome</keyword>
<evidence type="ECO:0000313" key="2">
    <source>
        <dbReference type="Proteomes" id="UP001204439"/>
    </source>
</evidence>